<dbReference type="EMBL" id="BAAAPO010000026">
    <property type="protein sequence ID" value="GAA1793726.1"/>
    <property type="molecule type" value="Genomic_DNA"/>
</dbReference>
<name>A0ABP4XT98_9MICO</name>
<keyword evidence="2" id="KW-1185">Reference proteome</keyword>
<dbReference type="Proteomes" id="UP001499938">
    <property type="component" value="Unassembled WGS sequence"/>
</dbReference>
<sequence>MTTIHGMGDPSGVSDPVQPPYVVLGATGILAPLSSLLPADRKRLGIARGSSPIRGAWDEVVLFDGHDGGAVASFVARLEPGYAVVAYAPTVTPATWEALCRKAARRVLVLTSAYAAPGVAIDEWLTAGEVTTCILGWTGPAGAPRWHTPEEISQVAWSALLAEPGSHLTLGRVRPWTQRP</sequence>
<organism evidence="1 2">
    <name type="scientific">Nostocoides veronense</name>
    <dbReference type="NCBI Taxonomy" id="330836"/>
    <lineage>
        <taxon>Bacteria</taxon>
        <taxon>Bacillati</taxon>
        <taxon>Actinomycetota</taxon>
        <taxon>Actinomycetes</taxon>
        <taxon>Micrococcales</taxon>
        <taxon>Intrasporangiaceae</taxon>
        <taxon>Nostocoides</taxon>
    </lineage>
</organism>
<evidence type="ECO:0000313" key="1">
    <source>
        <dbReference type="EMBL" id="GAA1793726.1"/>
    </source>
</evidence>
<protein>
    <submittedName>
        <fullName evidence="1">Uncharacterized protein</fullName>
    </submittedName>
</protein>
<reference evidence="2" key="1">
    <citation type="journal article" date="2019" name="Int. J. Syst. Evol. Microbiol.">
        <title>The Global Catalogue of Microorganisms (GCM) 10K type strain sequencing project: providing services to taxonomists for standard genome sequencing and annotation.</title>
        <authorList>
            <consortium name="The Broad Institute Genomics Platform"/>
            <consortium name="The Broad Institute Genome Sequencing Center for Infectious Disease"/>
            <person name="Wu L."/>
            <person name="Ma J."/>
        </authorList>
    </citation>
    <scope>NUCLEOTIDE SEQUENCE [LARGE SCALE GENOMIC DNA]</scope>
    <source>
        <strain evidence="2">JCM 15592</strain>
    </source>
</reference>
<gene>
    <name evidence="1" type="ORF">GCM10009811_18140</name>
</gene>
<proteinExistence type="predicted"/>
<comment type="caution">
    <text evidence="1">The sequence shown here is derived from an EMBL/GenBank/DDBJ whole genome shotgun (WGS) entry which is preliminary data.</text>
</comment>
<accession>A0ABP4XT98</accession>
<dbReference type="RefSeq" id="WP_344083857.1">
    <property type="nucleotide sequence ID" value="NZ_BAAAPO010000026.1"/>
</dbReference>
<evidence type="ECO:0000313" key="2">
    <source>
        <dbReference type="Proteomes" id="UP001499938"/>
    </source>
</evidence>